<evidence type="ECO:0000256" key="5">
    <source>
        <dbReference type="ARBA" id="ARBA00023125"/>
    </source>
</evidence>
<dbReference type="Pfam" id="PF21338">
    <property type="entry name" value="Top1B_N_bact"/>
    <property type="match status" value="1"/>
</dbReference>
<proteinExistence type="inferred from homology"/>
<dbReference type="EMBL" id="JACHNB010000001">
    <property type="protein sequence ID" value="MBB4741235.1"/>
    <property type="molecule type" value="Genomic_DNA"/>
</dbReference>
<dbReference type="GO" id="GO:0003677">
    <property type="term" value="F:DNA binding"/>
    <property type="evidence" value="ECO:0007669"/>
    <property type="project" value="UniProtKB-KW"/>
</dbReference>
<dbReference type="PRINTS" id="PR00416">
    <property type="entry name" value="EUTPISMRASEI"/>
</dbReference>
<dbReference type="InterPro" id="IPR001631">
    <property type="entry name" value="TopoI"/>
</dbReference>
<dbReference type="SUPFAM" id="SSF55869">
    <property type="entry name" value="DNA topoisomerase I domain"/>
    <property type="match status" value="1"/>
</dbReference>
<dbReference type="InterPro" id="IPR014711">
    <property type="entry name" value="TopoI_cat_a-hlx-sub_euk"/>
</dbReference>
<dbReference type="SUPFAM" id="SSF56349">
    <property type="entry name" value="DNA breaking-rejoining enzymes"/>
    <property type="match status" value="1"/>
</dbReference>
<feature type="domain" description="DNA topoisomerase I catalytic core eukaryotic-type" evidence="8">
    <location>
        <begin position="84"/>
        <end position="306"/>
    </location>
</feature>
<evidence type="ECO:0000256" key="1">
    <source>
        <dbReference type="ARBA" id="ARBA00000213"/>
    </source>
</evidence>
<dbReference type="InterPro" id="IPR035447">
    <property type="entry name" value="DNA_topo_I_N_sf"/>
</dbReference>
<dbReference type="Gene3D" id="3.90.15.10">
    <property type="entry name" value="Topoisomerase I, Chain A, domain 3"/>
    <property type="match status" value="1"/>
</dbReference>
<keyword evidence="5" id="KW-0238">DNA-binding</keyword>
<dbReference type="InterPro" id="IPR011010">
    <property type="entry name" value="DNA_brk_join_enz"/>
</dbReference>
<dbReference type="Gene3D" id="3.30.66.10">
    <property type="entry name" value="DNA topoisomerase I domain"/>
    <property type="match status" value="1"/>
</dbReference>
<feature type="compositionally biased region" description="Basic residues" evidence="7">
    <location>
        <begin position="1"/>
        <end position="10"/>
    </location>
</feature>
<dbReference type="PROSITE" id="PS52038">
    <property type="entry name" value="TOPO_IB_2"/>
    <property type="match status" value="1"/>
</dbReference>
<dbReference type="Pfam" id="PF01028">
    <property type="entry name" value="Topoisom_I"/>
    <property type="match status" value="1"/>
</dbReference>
<feature type="region of interest" description="Disordered" evidence="7">
    <location>
        <begin position="307"/>
        <end position="329"/>
    </location>
</feature>
<dbReference type="EC" id="5.6.2.1" evidence="3"/>
<keyword evidence="4" id="KW-0799">Topoisomerase</keyword>
<evidence type="ECO:0000313" key="11">
    <source>
        <dbReference type="Proteomes" id="UP000546162"/>
    </source>
</evidence>
<dbReference type="RefSeq" id="WP_185041744.1">
    <property type="nucleotide sequence ID" value="NZ_BAABFG010000005.1"/>
</dbReference>
<dbReference type="InterPro" id="IPR013500">
    <property type="entry name" value="TopoI_cat_euk"/>
</dbReference>
<organism evidence="10 11">
    <name type="scientific">Actinoplanes octamycinicus</name>
    <dbReference type="NCBI Taxonomy" id="135948"/>
    <lineage>
        <taxon>Bacteria</taxon>
        <taxon>Bacillati</taxon>
        <taxon>Actinomycetota</taxon>
        <taxon>Actinomycetes</taxon>
        <taxon>Micromonosporales</taxon>
        <taxon>Micromonosporaceae</taxon>
        <taxon>Actinoplanes</taxon>
    </lineage>
</organism>
<gene>
    <name evidence="10" type="ORF">BJY16_004694</name>
</gene>
<reference evidence="10 11" key="1">
    <citation type="submission" date="2020-08" db="EMBL/GenBank/DDBJ databases">
        <title>Sequencing the genomes of 1000 actinobacteria strains.</title>
        <authorList>
            <person name="Klenk H.-P."/>
        </authorList>
    </citation>
    <scope>NUCLEOTIDE SEQUENCE [LARGE SCALE GENOMIC DNA]</scope>
    <source>
        <strain evidence="10 11">DSM 45809</strain>
    </source>
</reference>
<dbReference type="AlphaFoldDB" id="A0A7W7GZL3"/>
<dbReference type="Proteomes" id="UP000546162">
    <property type="component" value="Unassembled WGS sequence"/>
</dbReference>
<comment type="similarity">
    <text evidence="2">Belongs to the type IB topoisomerase family.</text>
</comment>
<evidence type="ECO:0000313" key="10">
    <source>
        <dbReference type="EMBL" id="MBB4741235.1"/>
    </source>
</evidence>
<keyword evidence="11" id="KW-1185">Reference proteome</keyword>
<evidence type="ECO:0000256" key="3">
    <source>
        <dbReference type="ARBA" id="ARBA00012891"/>
    </source>
</evidence>
<evidence type="ECO:0000256" key="7">
    <source>
        <dbReference type="SAM" id="MobiDB-lite"/>
    </source>
</evidence>
<keyword evidence="6 10" id="KW-0413">Isomerase</keyword>
<protein>
    <recommendedName>
        <fullName evidence="3">DNA topoisomerase</fullName>
        <ecNumber evidence="3">5.6.2.1</ecNumber>
    </recommendedName>
</protein>
<comment type="catalytic activity">
    <reaction evidence="1">
        <text>ATP-independent breakage of single-stranded DNA, followed by passage and rejoining.</text>
        <dbReference type="EC" id="5.6.2.1"/>
    </reaction>
</comment>
<dbReference type="GO" id="GO:0006265">
    <property type="term" value="P:DNA topological change"/>
    <property type="evidence" value="ECO:0007669"/>
    <property type="project" value="InterPro"/>
</dbReference>
<name>A0A7W7GZL3_9ACTN</name>
<evidence type="ECO:0000256" key="4">
    <source>
        <dbReference type="ARBA" id="ARBA00023029"/>
    </source>
</evidence>
<feature type="domain" description="DNA topoisomerase IB N-terminal" evidence="9">
    <location>
        <begin position="23"/>
        <end position="71"/>
    </location>
</feature>
<accession>A0A7W7GZL3</accession>
<dbReference type="GO" id="GO:0003917">
    <property type="term" value="F:DNA topoisomerase type I (single strand cut, ATP-independent) activity"/>
    <property type="evidence" value="ECO:0007669"/>
    <property type="project" value="UniProtKB-EC"/>
</dbReference>
<feature type="region of interest" description="Disordered" evidence="7">
    <location>
        <begin position="1"/>
        <end position="23"/>
    </location>
</feature>
<sequence length="329" mass="37083">MGQRLRRSVLKKPGFSRQRSGRGFRYLDPDGAAVRDPETLDRIKGLVIPPAWTDVWICPDPRGHIQATGLDAAGRKQYRYHPDWRTARDEAKFDRVREVAGRLPKIRDRLCEDLTTGRGLTRERVLAAIVRLLDLGMFRVGGDAYASRDEDPSYGLSTLRPEHVLRRGGELLLEFPGKSGVEHSRVVDDGEVAEVLSALKRRRRGQDRLFAYWNSATKSWQEIRADAVNEYLREISGAPMTAKDFRTWHGTVTAAAELAEAGPQPTKTKRRKVVAQAMREVADKLGNTPAVARASYVDPRLLEKYENGEAPKRGDEREVRRLLDDSASS</sequence>
<evidence type="ECO:0000256" key="6">
    <source>
        <dbReference type="ARBA" id="ARBA00023235"/>
    </source>
</evidence>
<evidence type="ECO:0000256" key="2">
    <source>
        <dbReference type="ARBA" id="ARBA00006645"/>
    </source>
</evidence>
<evidence type="ECO:0000259" key="9">
    <source>
        <dbReference type="Pfam" id="PF21338"/>
    </source>
</evidence>
<evidence type="ECO:0000259" key="8">
    <source>
        <dbReference type="Pfam" id="PF01028"/>
    </source>
</evidence>
<dbReference type="Gene3D" id="1.10.132.120">
    <property type="match status" value="1"/>
</dbReference>
<comment type="caution">
    <text evidence="10">The sequence shown here is derived from an EMBL/GenBank/DDBJ whole genome shotgun (WGS) entry which is preliminary data.</text>
</comment>
<dbReference type="InterPro" id="IPR049331">
    <property type="entry name" value="Top1B_N_bact"/>
</dbReference>